<proteinExistence type="inferred from homology"/>
<dbReference type="AlphaFoldDB" id="A0A0F7SJV9"/>
<dbReference type="InterPro" id="IPR000529">
    <property type="entry name" value="Ribosomal_bS6"/>
</dbReference>
<evidence type="ECO:0000256" key="2">
    <source>
        <dbReference type="SAM" id="MobiDB-lite"/>
    </source>
</evidence>
<reference evidence="3" key="1">
    <citation type="submission" date="2014-08" db="EMBL/GenBank/DDBJ databases">
        <authorList>
            <person name="Sharma Rahul"/>
            <person name="Thines Marco"/>
        </authorList>
    </citation>
    <scope>NUCLEOTIDE SEQUENCE</scope>
</reference>
<evidence type="ECO:0000313" key="3">
    <source>
        <dbReference type="EMBL" id="CDZ97222.1"/>
    </source>
</evidence>
<dbReference type="EMBL" id="LN483167">
    <property type="protein sequence ID" value="CDZ97222.1"/>
    <property type="molecule type" value="Genomic_DNA"/>
</dbReference>
<feature type="compositionally biased region" description="Polar residues" evidence="2">
    <location>
        <begin position="131"/>
        <end position="145"/>
    </location>
</feature>
<dbReference type="PANTHER" id="PTHR21011:SF1">
    <property type="entry name" value="SMALL RIBOSOMAL SUBUNIT PROTEIN BS6M"/>
    <property type="match status" value="1"/>
</dbReference>
<keyword evidence="3" id="KW-0689">Ribosomal protein</keyword>
<protein>
    <submittedName>
        <fullName evidence="3">Mitochondrial ribosomal protein MRP17</fullName>
    </submittedName>
</protein>
<dbReference type="CDD" id="cd15465">
    <property type="entry name" value="bS6_mito"/>
    <property type="match status" value="1"/>
</dbReference>
<comment type="similarity">
    <text evidence="1">Belongs to the bacterial ribosomal protein bS6 family.</text>
</comment>
<evidence type="ECO:0000256" key="1">
    <source>
        <dbReference type="ARBA" id="ARBA00009512"/>
    </source>
</evidence>
<dbReference type="Gene3D" id="3.30.70.60">
    <property type="match status" value="1"/>
</dbReference>
<name>A0A0F7SJV9_PHARH</name>
<dbReference type="Pfam" id="PF01250">
    <property type="entry name" value="Ribosomal_S6"/>
    <property type="match status" value="1"/>
</dbReference>
<dbReference type="GO" id="GO:0070181">
    <property type="term" value="F:small ribosomal subunit rRNA binding"/>
    <property type="evidence" value="ECO:0007669"/>
    <property type="project" value="TreeGrafter"/>
</dbReference>
<dbReference type="InterPro" id="IPR014717">
    <property type="entry name" value="Transl_elong_EF1B/ribsomal_bS6"/>
</dbReference>
<sequence length="184" mass="20647">MPFYQLVAIASHYDKYKPIRDLVRSTALHIMEHGGHVRTIKSWGTQTLPEKMRRHKVTHEVGDYFVVEFDCSPITLKALDDQYRVDPRVIRWTNIKLGDKIKDLIHSPAKTINWGSNPNTHIPLFDPSKTGPFTSSDVSTSSAPHSSYVAPTPKNLPPNMQRGRPAKPYVQPTGVYGAGASEDL</sequence>
<feature type="region of interest" description="Disordered" evidence="2">
    <location>
        <begin position="125"/>
        <end position="184"/>
    </location>
</feature>
<dbReference type="GO" id="GO:0003735">
    <property type="term" value="F:structural constituent of ribosome"/>
    <property type="evidence" value="ECO:0007669"/>
    <property type="project" value="InterPro"/>
</dbReference>
<dbReference type="PANTHER" id="PTHR21011">
    <property type="entry name" value="MITOCHONDRIAL 28S RIBOSOMAL PROTEIN S6"/>
    <property type="match status" value="1"/>
</dbReference>
<dbReference type="GO" id="GO:0005763">
    <property type="term" value="C:mitochondrial small ribosomal subunit"/>
    <property type="evidence" value="ECO:0007669"/>
    <property type="project" value="TreeGrafter"/>
</dbReference>
<dbReference type="InterPro" id="IPR035980">
    <property type="entry name" value="Ribosomal_bS6_sf"/>
</dbReference>
<dbReference type="SUPFAM" id="SSF54995">
    <property type="entry name" value="Ribosomal protein S6"/>
    <property type="match status" value="1"/>
</dbReference>
<accession>A0A0F7SJV9</accession>
<dbReference type="GO" id="GO:0006412">
    <property type="term" value="P:translation"/>
    <property type="evidence" value="ECO:0007669"/>
    <property type="project" value="InterPro"/>
</dbReference>
<keyword evidence="3" id="KW-0687">Ribonucleoprotein</keyword>
<organism evidence="3">
    <name type="scientific">Phaffia rhodozyma</name>
    <name type="common">Yeast</name>
    <name type="synonym">Xanthophyllomyces dendrorhous</name>
    <dbReference type="NCBI Taxonomy" id="264483"/>
    <lineage>
        <taxon>Eukaryota</taxon>
        <taxon>Fungi</taxon>
        <taxon>Dikarya</taxon>
        <taxon>Basidiomycota</taxon>
        <taxon>Agaricomycotina</taxon>
        <taxon>Tremellomycetes</taxon>
        <taxon>Cystofilobasidiales</taxon>
        <taxon>Mrakiaceae</taxon>
        <taxon>Phaffia</taxon>
    </lineage>
</organism>